<proteinExistence type="predicted"/>
<protein>
    <submittedName>
        <fullName evidence="1">Uncharacterized protein</fullName>
    </submittedName>
</protein>
<organism evidence="1 2">
    <name type="scientific">Natronoglomus mannanivorans</name>
    <dbReference type="NCBI Taxonomy" id="2979990"/>
    <lineage>
        <taxon>Archaea</taxon>
        <taxon>Methanobacteriati</taxon>
        <taxon>Methanobacteriota</taxon>
        <taxon>Stenosarchaea group</taxon>
        <taxon>Halobacteria</taxon>
        <taxon>Halobacteriales</taxon>
        <taxon>Natrialbaceae</taxon>
        <taxon>Natronoglomus</taxon>
    </lineage>
</organism>
<dbReference type="Proteomes" id="UP001321018">
    <property type="component" value="Unassembled WGS sequence"/>
</dbReference>
<dbReference type="AlphaFoldDB" id="A0AAP3E4P3"/>
<evidence type="ECO:0000313" key="2">
    <source>
        <dbReference type="Proteomes" id="UP001321018"/>
    </source>
</evidence>
<evidence type="ECO:0000313" key="1">
    <source>
        <dbReference type="EMBL" id="MCU4744382.1"/>
    </source>
</evidence>
<name>A0AAP3E4P3_9EURY</name>
<sequence>MNVERTVVELRELQEALASSQQVQISYDLETRGEVMIEGLEFPAGWRTADGSRRGDVLLDLPEKYPQHRPRVYVSEEMRFNGDRPSIMVPERIDGNESWAQLDLFPPEMDWDPQQDDLCTILKRLRHQLRDRSAHSAEREESQ</sequence>
<accession>A0AAP3E4P3</accession>
<gene>
    <name evidence="1" type="ORF">OB960_23705</name>
</gene>
<dbReference type="EMBL" id="JAOPKA010000027">
    <property type="protein sequence ID" value="MCU4744382.1"/>
    <property type="molecule type" value="Genomic_DNA"/>
</dbReference>
<dbReference type="RefSeq" id="WP_338006188.1">
    <property type="nucleotide sequence ID" value="NZ_JAOPKA010000027.1"/>
</dbReference>
<reference evidence="1" key="1">
    <citation type="submission" date="2022-09" db="EMBL/GenBank/DDBJ databases">
        <title>Enrichment on poylsaccharides allowed isolation of novel metabolic and taxonomic groups of Haloarchaea.</title>
        <authorList>
            <person name="Sorokin D.Y."/>
            <person name="Elcheninov A.G."/>
            <person name="Khizhniak T.V."/>
            <person name="Kolganova T.V."/>
            <person name="Kublanov I.V."/>
        </authorList>
    </citation>
    <scope>NUCLEOTIDE SEQUENCE</scope>
    <source>
        <strain evidence="1">AArc-xg1-1</strain>
    </source>
</reference>
<comment type="caution">
    <text evidence="1">The sequence shown here is derived from an EMBL/GenBank/DDBJ whole genome shotgun (WGS) entry which is preliminary data.</text>
</comment>